<comment type="caution">
    <text evidence="1">The sequence shown here is derived from an EMBL/GenBank/DDBJ whole genome shotgun (WGS) entry which is preliminary data.</text>
</comment>
<protein>
    <submittedName>
        <fullName evidence="1">Uncharacterized protein</fullName>
    </submittedName>
</protein>
<dbReference type="Proteomes" id="UP001472677">
    <property type="component" value="Unassembled WGS sequence"/>
</dbReference>
<dbReference type="EMBL" id="JBBPBM010000063">
    <property type="protein sequence ID" value="KAK8515631.1"/>
    <property type="molecule type" value="Genomic_DNA"/>
</dbReference>
<proteinExistence type="predicted"/>
<evidence type="ECO:0000313" key="1">
    <source>
        <dbReference type="EMBL" id="KAK8515631.1"/>
    </source>
</evidence>
<reference evidence="1 2" key="1">
    <citation type="journal article" date="2024" name="G3 (Bethesda)">
        <title>Genome assembly of Hibiscus sabdariffa L. provides insights into metabolisms of medicinal natural products.</title>
        <authorList>
            <person name="Kim T."/>
        </authorList>
    </citation>
    <scope>NUCLEOTIDE SEQUENCE [LARGE SCALE GENOMIC DNA]</scope>
    <source>
        <strain evidence="1">TK-2024</strain>
        <tissue evidence="1">Old leaves</tissue>
    </source>
</reference>
<evidence type="ECO:0000313" key="2">
    <source>
        <dbReference type="Proteomes" id="UP001472677"/>
    </source>
</evidence>
<organism evidence="1 2">
    <name type="scientific">Hibiscus sabdariffa</name>
    <name type="common">roselle</name>
    <dbReference type="NCBI Taxonomy" id="183260"/>
    <lineage>
        <taxon>Eukaryota</taxon>
        <taxon>Viridiplantae</taxon>
        <taxon>Streptophyta</taxon>
        <taxon>Embryophyta</taxon>
        <taxon>Tracheophyta</taxon>
        <taxon>Spermatophyta</taxon>
        <taxon>Magnoliopsida</taxon>
        <taxon>eudicotyledons</taxon>
        <taxon>Gunneridae</taxon>
        <taxon>Pentapetalae</taxon>
        <taxon>rosids</taxon>
        <taxon>malvids</taxon>
        <taxon>Malvales</taxon>
        <taxon>Malvaceae</taxon>
        <taxon>Malvoideae</taxon>
        <taxon>Hibiscus</taxon>
    </lineage>
</organism>
<name>A0ABR2C895_9ROSI</name>
<gene>
    <name evidence="1" type="ORF">V6N12_075662</name>
</gene>
<accession>A0ABR2C895</accession>
<keyword evidence="2" id="KW-1185">Reference proteome</keyword>
<sequence length="101" mass="11519">MNNLKPIQIERGVHVRAPSCSHAPSCRAHHSEFPPSIPNRNDKLIVVQRKEIPVTDPDWQRKGEVECEFGRRVDSDVVELELGEFESWIGRENSEEGISES</sequence>